<proteinExistence type="predicted"/>
<feature type="compositionally biased region" description="Basic and acidic residues" evidence="5">
    <location>
        <begin position="115"/>
        <end position="126"/>
    </location>
</feature>
<comment type="caution">
    <text evidence="8">The sequence shown here is derived from an EMBL/GenBank/DDBJ whole genome shotgun (WGS) entry which is preliminary data.</text>
</comment>
<dbReference type="SMART" id="SM00356">
    <property type="entry name" value="ZnF_C3H1"/>
    <property type="match status" value="2"/>
</dbReference>
<keyword evidence="6" id="KW-0812">Transmembrane</keyword>
<evidence type="ECO:0000313" key="8">
    <source>
        <dbReference type="EMBL" id="EKF33411.1"/>
    </source>
</evidence>
<feature type="domain" description="C3H1-type" evidence="7">
    <location>
        <begin position="287"/>
        <end position="314"/>
    </location>
</feature>
<evidence type="ECO:0000256" key="2">
    <source>
        <dbReference type="ARBA" id="ARBA00022771"/>
    </source>
</evidence>
<dbReference type="AlphaFoldDB" id="K2NEM0"/>
<dbReference type="Proteomes" id="UP000007350">
    <property type="component" value="Unassembled WGS sequence"/>
</dbReference>
<evidence type="ECO:0000256" key="6">
    <source>
        <dbReference type="SAM" id="Phobius"/>
    </source>
</evidence>
<feature type="domain" description="C3H1-type" evidence="7">
    <location>
        <begin position="180"/>
        <end position="203"/>
    </location>
</feature>
<reference evidence="8 9" key="1">
    <citation type="journal article" date="2012" name="BMC Genomics">
        <title>Comparative genomic analysis of human infective Trypanosoma cruzi lineages with the bat-restricted subspecies T. cruzi marinkellei.</title>
        <authorList>
            <person name="Franzen O."/>
            <person name="Talavera-Lopez C."/>
            <person name="Ochaya S."/>
            <person name="Butler C.E."/>
            <person name="Messenger L.A."/>
            <person name="Lewis M.D."/>
            <person name="Llewellyn M.S."/>
            <person name="Marinkelle C.J."/>
            <person name="Tyler K.M."/>
            <person name="Miles M.A."/>
            <person name="Andersson B."/>
        </authorList>
    </citation>
    <scope>NUCLEOTIDE SEQUENCE [LARGE SCALE GENOMIC DNA]</scope>
    <source>
        <strain evidence="8 9">B7</strain>
    </source>
</reference>
<gene>
    <name evidence="8" type="ORF">MOQ_002723</name>
</gene>
<keyword evidence="1 4" id="KW-0479">Metal-binding</keyword>
<dbReference type="InterPro" id="IPR000571">
    <property type="entry name" value="Znf_CCCH"/>
</dbReference>
<keyword evidence="2 4" id="KW-0863">Zinc-finger</keyword>
<feature type="compositionally biased region" description="Low complexity" evidence="5">
    <location>
        <begin position="403"/>
        <end position="442"/>
    </location>
</feature>
<evidence type="ECO:0000256" key="5">
    <source>
        <dbReference type="SAM" id="MobiDB-lite"/>
    </source>
</evidence>
<accession>K2NEM0</accession>
<organism evidence="8 9">
    <name type="scientific">Trypanosoma cruzi marinkellei</name>
    <dbReference type="NCBI Taxonomy" id="85056"/>
    <lineage>
        <taxon>Eukaryota</taxon>
        <taxon>Discoba</taxon>
        <taxon>Euglenozoa</taxon>
        <taxon>Kinetoplastea</taxon>
        <taxon>Metakinetoplastina</taxon>
        <taxon>Trypanosomatida</taxon>
        <taxon>Trypanosomatidae</taxon>
        <taxon>Trypanosoma</taxon>
        <taxon>Schizotrypanum</taxon>
    </lineage>
</organism>
<feature type="zinc finger region" description="C3H1-type" evidence="4">
    <location>
        <begin position="180"/>
        <end position="203"/>
    </location>
</feature>
<evidence type="ECO:0000256" key="4">
    <source>
        <dbReference type="PROSITE-ProRule" id="PRU00723"/>
    </source>
</evidence>
<feature type="non-terminal residue" evidence="8">
    <location>
        <position position="1"/>
    </location>
</feature>
<feature type="region of interest" description="Disordered" evidence="5">
    <location>
        <begin position="396"/>
        <end position="442"/>
    </location>
</feature>
<keyword evidence="6" id="KW-1133">Transmembrane helix</keyword>
<evidence type="ECO:0000313" key="9">
    <source>
        <dbReference type="Proteomes" id="UP000007350"/>
    </source>
</evidence>
<protein>
    <recommendedName>
        <fullName evidence="7">C3H1-type domain-containing protein</fullName>
    </recommendedName>
</protein>
<keyword evidence="3 4" id="KW-0862">Zinc</keyword>
<keyword evidence="6" id="KW-0472">Membrane</keyword>
<feature type="zinc finger region" description="C3H1-type" evidence="4">
    <location>
        <begin position="287"/>
        <end position="314"/>
    </location>
</feature>
<dbReference type="InterPro" id="IPR036855">
    <property type="entry name" value="Znf_CCCH_sf"/>
</dbReference>
<keyword evidence="9" id="KW-1185">Reference proteome</keyword>
<dbReference type="PANTHER" id="PTHR37562">
    <property type="entry name" value="C3H1-TYPE DOMAIN-CONTAINING PROTEIN-RELATED"/>
    <property type="match status" value="1"/>
</dbReference>
<dbReference type="OrthoDB" id="250252at2759"/>
<evidence type="ECO:0000256" key="3">
    <source>
        <dbReference type="ARBA" id="ARBA00022833"/>
    </source>
</evidence>
<dbReference type="PANTHER" id="PTHR37562:SF5">
    <property type="entry name" value="C3H1-TYPE DOMAIN-CONTAINING PROTEIN"/>
    <property type="match status" value="1"/>
</dbReference>
<evidence type="ECO:0000259" key="7">
    <source>
        <dbReference type="PROSITE" id="PS50103"/>
    </source>
</evidence>
<dbReference type="EMBL" id="AHKC01009264">
    <property type="protein sequence ID" value="EKF33411.1"/>
    <property type="molecule type" value="Genomic_DNA"/>
</dbReference>
<dbReference type="GO" id="GO:0008270">
    <property type="term" value="F:zinc ion binding"/>
    <property type="evidence" value="ECO:0007669"/>
    <property type="project" value="UniProtKB-KW"/>
</dbReference>
<dbReference type="PROSITE" id="PS50103">
    <property type="entry name" value="ZF_C3H1"/>
    <property type="match status" value="2"/>
</dbReference>
<feature type="transmembrane region" description="Helical" evidence="6">
    <location>
        <begin position="20"/>
        <end position="45"/>
    </location>
</feature>
<dbReference type="SUPFAM" id="SSF90229">
    <property type="entry name" value="CCCH zinc finger"/>
    <property type="match status" value="1"/>
</dbReference>
<evidence type="ECO:0000256" key="1">
    <source>
        <dbReference type="ARBA" id="ARBA00022723"/>
    </source>
</evidence>
<feature type="region of interest" description="Disordered" evidence="5">
    <location>
        <begin position="113"/>
        <end position="132"/>
    </location>
</feature>
<sequence length="520" mass="57105">GSLLQIHAHAHTHSLPPRIFLFLILSAFVCVCVCVFGSLSLCLFLPSLRVLNSVLLHTFRGSSSSSGCLCEEETQMEVSVNLFEGHADMDAEKLASSNSSNSNRNNVTVAAVMQESKKEGGRRPESRNTSGLPGDYFNVLSADKAETLSIPPEMIEPTAGSRRYLAKNQGKGAPTFAFYLCKMYTSNSTCAHGSFCDFIHSRHVLTSAPHRGGPVKAIQVHWSTPIHSMSEALYERHEPGSVFHINQSNFTGNSSQFNGDTPARLRLASDSVYKTRGSEEALLHGATRLLRLCKHYEREKCGRGRMCHFIHRVHLKPSMQSSIPPSLSSTVTNATTMTAPVSYNQAADLNVINLRPSHAGTQTRFLPSANCSTNTMHGYARQANGLSFDNRGVPHATGGVIMSPPSLLPSQASSPTQPPHLHLQQAPKQQQQQQQQPQIMTQQAGYQFSPMYTSQQTPYMSNTTAQISATPFQSSNSFYEQIHHRGTQHQNSASESQQQSVLPVNSMTDYLVPQVLFTLM</sequence>
<name>K2NEM0_TRYCR</name>